<accession>A0ABN3PQT6</accession>
<feature type="signal peptide" evidence="2">
    <location>
        <begin position="1"/>
        <end position="30"/>
    </location>
</feature>
<dbReference type="RefSeq" id="WP_344562455.1">
    <property type="nucleotide sequence ID" value="NZ_BAAARJ010000003.1"/>
</dbReference>
<reference evidence="3 4" key="1">
    <citation type="journal article" date="2019" name="Int. J. Syst. Evol. Microbiol.">
        <title>The Global Catalogue of Microorganisms (GCM) 10K type strain sequencing project: providing services to taxonomists for standard genome sequencing and annotation.</title>
        <authorList>
            <consortium name="The Broad Institute Genomics Platform"/>
            <consortium name="The Broad Institute Genome Sequencing Center for Infectious Disease"/>
            <person name="Wu L."/>
            <person name="Ma J."/>
        </authorList>
    </citation>
    <scope>NUCLEOTIDE SEQUENCE [LARGE SCALE GENOMIC DNA]</scope>
    <source>
        <strain evidence="3 4">JCM 16373</strain>
    </source>
</reference>
<dbReference type="InterPro" id="IPR006311">
    <property type="entry name" value="TAT_signal"/>
</dbReference>
<keyword evidence="4" id="KW-1185">Reference proteome</keyword>
<evidence type="ECO:0000256" key="2">
    <source>
        <dbReference type="SAM" id="SignalP"/>
    </source>
</evidence>
<organism evidence="3 4">
    <name type="scientific">Streptomyces axinellae</name>
    <dbReference type="NCBI Taxonomy" id="552788"/>
    <lineage>
        <taxon>Bacteria</taxon>
        <taxon>Bacillati</taxon>
        <taxon>Actinomycetota</taxon>
        <taxon>Actinomycetes</taxon>
        <taxon>Kitasatosporales</taxon>
        <taxon>Streptomycetaceae</taxon>
        <taxon>Streptomyces</taxon>
    </lineage>
</organism>
<comment type="caution">
    <text evidence="3">The sequence shown here is derived from an EMBL/GenBank/DDBJ whole genome shotgun (WGS) entry which is preliminary data.</text>
</comment>
<sequence>MQKWNRRRFLTTGAATGAALLTGAAGTASAATPPTVRPAGEGGSPEDGSSEDEPLEIVTGEDGFTHPAVAPPGPVTFETVSTSMTTGFVGLARLRDGYDEAAFKQLLRTLFSSQVPAETIAATHELMAASRLFGGAAVHPGITSHFTAELEPGRYLLLEYRDFQSDLGRNPPPGQEYVRTLTVREDAAPLVATADAGAGADASGRPHCTATLRALHTRPGPRFVLRGRVRAGRPLRYVNSVPDQPDEAIIYRVADDGVTREDIQAFFDGATRTPPFAIKAPLGTPPLSPGEGVTLTMPTEPGRYVAVSWVGSVEDAKPMAQHGQHLLFRVH</sequence>
<evidence type="ECO:0000313" key="4">
    <source>
        <dbReference type="Proteomes" id="UP001501447"/>
    </source>
</evidence>
<gene>
    <name evidence="3" type="ORF">GCM10009863_09390</name>
</gene>
<keyword evidence="2" id="KW-0732">Signal</keyword>
<evidence type="ECO:0000313" key="3">
    <source>
        <dbReference type="EMBL" id="GAA2598146.1"/>
    </source>
</evidence>
<dbReference type="EMBL" id="BAAARJ010000003">
    <property type="protein sequence ID" value="GAA2598146.1"/>
    <property type="molecule type" value="Genomic_DNA"/>
</dbReference>
<dbReference type="PROSITE" id="PS51318">
    <property type="entry name" value="TAT"/>
    <property type="match status" value="1"/>
</dbReference>
<evidence type="ECO:0000256" key="1">
    <source>
        <dbReference type="SAM" id="MobiDB-lite"/>
    </source>
</evidence>
<evidence type="ECO:0008006" key="5">
    <source>
        <dbReference type="Google" id="ProtNLM"/>
    </source>
</evidence>
<feature type="chain" id="PRO_5046851599" description="Secreted protein" evidence="2">
    <location>
        <begin position="31"/>
        <end position="331"/>
    </location>
</feature>
<protein>
    <recommendedName>
        <fullName evidence="5">Secreted protein</fullName>
    </recommendedName>
</protein>
<name>A0ABN3PQT6_9ACTN</name>
<feature type="region of interest" description="Disordered" evidence="1">
    <location>
        <begin position="25"/>
        <end position="54"/>
    </location>
</feature>
<dbReference type="Proteomes" id="UP001501447">
    <property type="component" value="Unassembled WGS sequence"/>
</dbReference>
<proteinExistence type="predicted"/>